<dbReference type="Proteomes" id="UP000006352">
    <property type="component" value="Unassembled WGS sequence"/>
</dbReference>
<name>J7SD15_9APHY</name>
<dbReference type="EMBL" id="HE797652">
    <property type="protein sequence ID" value="CCM07108.1"/>
    <property type="molecule type" value="Genomic_DNA"/>
</dbReference>
<reference evidence="1 2" key="1">
    <citation type="journal article" date="2012" name="Appl. Environ. Microbiol.">
        <title>Short-read sequencing for genomic analysis of the brown rot fungus Fibroporia radiculosa.</title>
        <authorList>
            <person name="Tang J.D."/>
            <person name="Perkins A.D."/>
            <person name="Sonstegard T.S."/>
            <person name="Schroeder S.G."/>
            <person name="Burgess S.C."/>
            <person name="Diehl S.V."/>
        </authorList>
    </citation>
    <scope>NUCLEOTIDE SEQUENCE [LARGE SCALE GENOMIC DNA]</scope>
    <source>
        <strain evidence="1 2">TFFH 294</strain>
    </source>
</reference>
<sequence>MQSTAAVDLKFAPFLE</sequence>
<evidence type="ECO:0000313" key="1">
    <source>
        <dbReference type="EMBL" id="CCM07108.1"/>
    </source>
</evidence>
<gene>
    <name evidence="1" type="ORF">FIBRA_09439</name>
</gene>
<protein>
    <submittedName>
        <fullName evidence="1">Uncharacterized protein</fullName>
    </submittedName>
</protein>
<proteinExistence type="predicted"/>
<keyword evidence="2" id="KW-1185">Reference proteome</keyword>
<accession>J7SD15</accession>
<dbReference type="AlphaFoldDB" id="J7SD15"/>
<dbReference type="InParanoid" id="J7SD15"/>
<evidence type="ECO:0000313" key="2">
    <source>
        <dbReference type="Proteomes" id="UP000006352"/>
    </source>
</evidence>
<organism evidence="1 2">
    <name type="scientific">Fibroporia radiculosa</name>
    <dbReference type="NCBI Taxonomy" id="599839"/>
    <lineage>
        <taxon>Eukaryota</taxon>
        <taxon>Fungi</taxon>
        <taxon>Dikarya</taxon>
        <taxon>Basidiomycota</taxon>
        <taxon>Agaricomycotina</taxon>
        <taxon>Agaricomycetes</taxon>
        <taxon>Polyporales</taxon>
        <taxon>Fibroporiaceae</taxon>
        <taxon>Fibroporia</taxon>
    </lineage>
</organism>
<dbReference type="HOGENOM" id="CLU_3433174_0_0_1"/>